<feature type="compositionally biased region" description="Polar residues" evidence="1">
    <location>
        <begin position="899"/>
        <end position="908"/>
    </location>
</feature>
<accession>A0A5N5IHF1</accession>
<feature type="compositionally biased region" description="Basic and acidic residues" evidence="1">
    <location>
        <begin position="913"/>
        <end position="925"/>
    </location>
</feature>
<proteinExistence type="predicted"/>
<reference evidence="2 3" key="3">
    <citation type="submission" date="2019-11" db="EMBL/GenBank/DDBJ databases">
        <title>A de novo genome assembly of a pear dwarfing rootstock.</title>
        <authorList>
            <person name="Wang F."/>
            <person name="Wang J."/>
            <person name="Li S."/>
            <person name="Zhang Y."/>
            <person name="Fang M."/>
            <person name="Ma L."/>
            <person name="Zhao Y."/>
            <person name="Jiang S."/>
        </authorList>
    </citation>
    <scope>NUCLEOTIDE SEQUENCE [LARGE SCALE GENOMIC DNA]</scope>
    <source>
        <strain evidence="2">S2</strain>
        <tissue evidence="2">Leaf</tissue>
    </source>
</reference>
<feature type="region of interest" description="Disordered" evidence="1">
    <location>
        <begin position="893"/>
        <end position="927"/>
    </location>
</feature>
<feature type="compositionally biased region" description="Basic and acidic residues" evidence="1">
    <location>
        <begin position="1004"/>
        <end position="1034"/>
    </location>
</feature>
<feature type="compositionally biased region" description="Polar residues" evidence="1">
    <location>
        <begin position="1156"/>
        <end position="1171"/>
    </location>
</feature>
<feature type="region of interest" description="Disordered" evidence="1">
    <location>
        <begin position="736"/>
        <end position="763"/>
    </location>
</feature>
<feature type="region of interest" description="Disordered" evidence="1">
    <location>
        <begin position="991"/>
        <end position="1038"/>
    </location>
</feature>
<keyword evidence="3" id="KW-1185">Reference proteome</keyword>
<sequence length="1244" mass="137444">MSERAGNEFNVDVESVSSEHSMSGQSGNGDDDRVIHDDSICLMGDQLQIGNTESNVFGPAVPTENPAFFQSSLDRPVCAGMPVEDTGSLIQDQTRSASTVGHLMELPIAGHSCSPSPTYRDAIVTSTYDPDALSLNNPRSQSIGVNQSSNSVQDCYKQHGIPSITNQSYIEPKGINQSLESNPKFDVHVPFASSDHYEHTCHGNIMPFPGVAYSEEMTIDSSGKHCSWDPVLNSFLSTDSFSQIGSSGRETKRPTSYSLSPSNCLSFVIDRAHPVALQKKLEQEMAQKLNNEPCTANVTSSEELQCQLQCRIHPDGHSTSSVDHRKQKSFDHDLKSYGFSEGMRSGHSSMDHHKQKSFDHDLKSCAFAEGMRSDLKNERSVFSRLASDTPGKENSMYTDYEENDNDASVDEVMAMLSASNYSWVKSKKSKRPTRLHDDKEKFRKKKKTKVDSELDSNYLELIPKKSNMASATGVEDEDDQRREEIPFVDFKRRSVLRKLNGDNKARTKDESAGNDRLLGGQCKRRKLVRPSFNDNEPGDEKSINGNTSLILQASSQESSISEDVYGKRRKLVRPKFRVNEQCDDKSMNGNTSKILQLSSQQCSTSADGGSCEASVGSQGKLLPQGTGLSLVVCQNSHENENNQTERSSKYEREIEVESFAASVKFGDEGRKEPLHDVGSQITDLAIPKLLPQCTESPQVVHEGQKELLHDVGSQIANLAIPKLLLQCTEWPQVVHQSSRENENTETERFQEYEQEKKPEISGPSMKIEDEGGMEPLHDLGSPIGGLAIPYRDKNPNVQKDWNFKVPMVHKSSQDCNDISHITVQESALRLPEQNSGTENAFSEIECARVDELELLPRVELCPESGDLSIGNVIGSSGSTKEVAICVDAGVGDNQHESSNKQSEASLDTVSCLDKQEPSQDHRSSKLSEAPFGTVGCFKKPESCLEFRDLNLGFGERLFILSNSFKSSDVNASKHVGERRDALQISGSNVCKSSDIDTPENMEDTISKDLVPSRKLEPKAADNRSDIDTSKRVGDAEDSLPISGSNVCKSMGTSENVEKRKDFFPSKGIIRKRVLKRAVNRSKFDTSKQVDDVKDVHPISDSNVDKSIGTSKNAEEKKVIFPSRAVIRKRVLKIADNCSKIETSKHMDDAKDFLPISGSNSCKGSDSATSESAEAREDVLQSNVEIGKGELKTACSQNTSLAHDFEFDDDSKTDDTERENKRLWSILTARLKLLKNAQQTTLTRS</sequence>
<feature type="region of interest" description="Disordered" evidence="1">
    <location>
        <begin position="1"/>
        <end position="32"/>
    </location>
</feature>
<evidence type="ECO:0000256" key="1">
    <source>
        <dbReference type="SAM" id="MobiDB-lite"/>
    </source>
</evidence>
<dbReference type="AlphaFoldDB" id="A0A5N5IHF1"/>
<feature type="region of interest" description="Disordered" evidence="1">
    <location>
        <begin position="423"/>
        <end position="449"/>
    </location>
</feature>
<feature type="region of interest" description="Disordered" evidence="1">
    <location>
        <begin position="1151"/>
        <end position="1174"/>
    </location>
</feature>
<evidence type="ECO:0000313" key="3">
    <source>
        <dbReference type="Proteomes" id="UP000327157"/>
    </source>
</evidence>
<comment type="caution">
    <text evidence="2">The sequence shown here is derived from an EMBL/GenBank/DDBJ whole genome shotgun (WGS) entry which is preliminary data.</text>
</comment>
<protein>
    <submittedName>
        <fullName evidence="2">Uncharacterized protein</fullName>
    </submittedName>
</protein>
<reference evidence="2 3" key="1">
    <citation type="submission" date="2019-09" db="EMBL/GenBank/DDBJ databases">
        <authorList>
            <person name="Ou C."/>
        </authorList>
    </citation>
    <scope>NUCLEOTIDE SEQUENCE [LARGE SCALE GENOMIC DNA]</scope>
    <source>
        <strain evidence="2">S2</strain>
        <tissue evidence="2">Leaf</tissue>
    </source>
</reference>
<reference evidence="3" key="2">
    <citation type="submission" date="2019-10" db="EMBL/GenBank/DDBJ databases">
        <title>A de novo genome assembly of a pear dwarfing rootstock.</title>
        <authorList>
            <person name="Wang F."/>
            <person name="Wang J."/>
            <person name="Li S."/>
            <person name="Zhang Y."/>
            <person name="Fang M."/>
            <person name="Ma L."/>
            <person name="Zhao Y."/>
            <person name="Jiang S."/>
        </authorList>
    </citation>
    <scope>NUCLEOTIDE SEQUENCE [LARGE SCALE GENOMIC DNA]</scope>
</reference>
<name>A0A5N5IHF1_9ROSA</name>
<gene>
    <name evidence="2" type="ORF">D8674_027554</name>
</gene>
<organism evidence="2 3">
    <name type="scientific">Pyrus ussuriensis x Pyrus communis</name>
    <dbReference type="NCBI Taxonomy" id="2448454"/>
    <lineage>
        <taxon>Eukaryota</taxon>
        <taxon>Viridiplantae</taxon>
        <taxon>Streptophyta</taxon>
        <taxon>Embryophyta</taxon>
        <taxon>Tracheophyta</taxon>
        <taxon>Spermatophyta</taxon>
        <taxon>Magnoliopsida</taxon>
        <taxon>eudicotyledons</taxon>
        <taxon>Gunneridae</taxon>
        <taxon>Pentapetalae</taxon>
        <taxon>rosids</taxon>
        <taxon>fabids</taxon>
        <taxon>Rosales</taxon>
        <taxon>Rosaceae</taxon>
        <taxon>Amygdaloideae</taxon>
        <taxon>Maleae</taxon>
        <taxon>Pyrus</taxon>
    </lineage>
</organism>
<feature type="compositionally biased region" description="Polar residues" evidence="1">
    <location>
        <begin position="15"/>
        <end position="25"/>
    </location>
</feature>
<dbReference type="EMBL" id="SMOL01000004">
    <property type="protein sequence ID" value="KAB2637020.1"/>
    <property type="molecule type" value="Genomic_DNA"/>
</dbReference>
<feature type="compositionally biased region" description="Basic and acidic residues" evidence="1">
    <location>
        <begin position="737"/>
        <end position="759"/>
    </location>
</feature>
<evidence type="ECO:0000313" key="2">
    <source>
        <dbReference type="EMBL" id="KAB2637020.1"/>
    </source>
</evidence>
<dbReference type="Proteomes" id="UP000327157">
    <property type="component" value="Chromosome 5"/>
</dbReference>
<dbReference type="OrthoDB" id="1149928at2759"/>